<evidence type="ECO:0000256" key="4">
    <source>
        <dbReference type="ARBA" id="ARBA00022840"/>
    </source>
</evidence>
<evidence type="ECO:0000256" key="2">
    <source>
        <dbReference type="ARBA" id="ARBA00022801"/>
    </source>
</evidence>
<dbReference type="InterPro" id="IPR041679">
    <property type="entry name" value="DNA2/NAM7-like_C"/>
</dbReference>
<feature type="domain" description="UvrD-like helicase ATP-binding" evidence="8">
    <location>
        <begin position="692"/>
        <end position="1096"/>
    </location>
</feature>
<dbReference type="PANTHER" id="PTHR21529">
    <property type="entry name" value="MAMMARY TURMOR VIRUS RECEPTOR HOMOLOG 1, 2 MTVR1, 2"/>
    <property type="match status" value="1"/>
</dbReference>
<dbReference type="Gene3D" id="3.40.50.300">
    <property type="entry name" value="P-loop containing nucleotide triphosphate hydrolases"/>
    <property type="match status" value="5"/>
</dbReference>
<dbReference type="InterPro" id="IPR047187">
    <property type="entry name" value="SF1_C_Upf1"/>
</dbReference>
<feature type="binding site" evidence="5">
    <location>
        <begin position="713"/>
        <end position="720"/>
    </location>
    <ligand>
        <name>ATP</name>
        <dbReference type="ChEBI" id="CHEBI:30616"/>
    </ligand>
</feature>
<protein>
    <recommendedName>
        <fullName evidence="8">UvrD-like helicase ATP-binding domain-containing protein</fullName>
    </recommendedName>
</protein>
<dbReference type="Pfam" id="PF00580">
    <property type="entry name" value="UvrD-helicase"/>
    <property type="match status" value="1"/>
</dbReference>
<dbReference type="InterPro" id="IPR014016">
    <property type="entry name" value="UvrD-like_ATP-bd"/>
</dbReference>
<evidence type="ECO:0000256" key="3">
    <source>
        <dbReference type="ARBA" id="ARBA00022806"/>
    </source>
</evidence>
<evidence type="ECO:0000313" key="10">
    <source>
        <dbReference type="Proteomes" id="UP000027138"/>
    </source>
</evidence>
<dbReference type="GO" id="GO:0005694">
    <property type="term" value="C:chromosome"/>
    <property type="evidence" value="ECO:0007669"/>
    <property type="project" value="UniProtKB-ARBA"/>
</dbReference>
<dbReference type="PROSITE" id="PS51198">
    <property type="entry name" value="UVRD_HELICASE_ATP_BIND"/>
    <property type="match status" value="1"/>
</dbReference>
<dbReference type="SUPFAM" id="SSF52540">
    <property type="entry name" value="P-loop containing nucleoside triphosphate hydrolases"/>
    <property type="match status" value="2"/>
</dbReference>
<accession>A0A067KWU5</accession>
<keyword evidence="7" id="KW-0812">Transmembrane</keyword>
<evidence type="ECO:0000256" key="7">
    <source>
        <dbReference type="SAM" id="Phobius"/>
    </source>
</evidence>
<dbReference type="Pfam" id="PF20073">
    <property type="entry name" value="DUF6469"/>
    <property type="match status" value="1"/>
</dbReference>
<dbReference type="OrthoDB" id="3156807at2759"/>
<evidence type="ECO:0000256" key="1">
    <source>
        <dbReference type="ARBA" id="ARBA00022741"/>
    </source>
</evidence>
<dbReference type="Pfam" id="PF13087">
    <property type="entry name" value="AAA_12"/>
    <property type="match status" value="1"/>
</dbReference>
<evidence type="ECO:0000256" key="5">
    <source>
        <dbReference type="PROSITE-ProRule" id="PRU00560"/>
    </source>
</evidence>
<dbReference type="Pfam" id="PF13086">
    <property type="entry name" value="AAA_11"/>
    <property type="match status" value="1"/>
</dbReference>
<keyword evidence="7" id="KW-0472">Membrane</keyword>
<dbReference type="CDD" id="cd18808">
    <property type="entry name" value="SF1_C_Upf1"/>
    <property type="match status" value="1"/>
</dbReference>
<dbReference type="InterPro" id="IPR039904">
    <property type="entry name" value="TRANK1"/>
</dbReference>
<keyword evidence="4 5" id="KW-0067">ATP-binding</keyword>
<keyword evidence="10" id="KW-1185">Reference proteome</keyword>
<dbReference type="InterPro" id="IPR011990">
    <property type="entry name" value="TPR-like_helical_dom_sf"/>
</dbReference>
<feature type="compositionally biased region" description="Polar residues" evidence="6">
    <location>
        <begin position="2298"/>
        <end position="2309"/>
    </location>
</feature>
<keyword evidence="2 5" id="KW-0378">Hydrolase</keyword>
<dbReference type="FunFam" id="3.40.50.300:FF:000326">
    <property type="entry name" value="P-loop containing nucleoside triphosphate hydrolase"/>
    <property type="match status" value="1"/>
</dbReference>
<dbReference type="EMBL" id="KK914442">
    <property type="protein sequence ID" value="KDP36309.1"/>
    <property type="molecule type" value="Genomic_DNA"/>
</dbReference>
<keyword evidence="3 5" id="KW-0347">Helicase</keyword>
<dbReference type="InterPro" id="IPR045529">
    <property type="entry name" value="DUF6469"/>
</dbReference>
<feature type="region of interest" description="Disordered" evidence="6">
    <location>
        <begin position="2274"/>
        <end position="2336"/>
    </location>
</feature>
<evidence type="ECO:0000259" key="8">
    <source>
        <dbReference type="PROSITE" id="PS51198"/>
    </source>
</evidence>
<feature type="compositionally biased region" description="Basic residues" evidence="6">
    <location>
        <begin position="2316"/>
        <end position="2336"/>
    </location>
</feature>
<evidence type="ECO:0000256" key="6">
    <source>
        <dbReference type="SAM" id="MobiDB-lite"/>
    </source>
</evidence>
<dbReference type="Proteomes" id="UP000027138">
    <property type="component" value="Unassembled WGS sequence"/>
</dbReference>
<dbReference type="GO" id="GO:0004386">
    <property type="term" value="F:helicase activity"/>
    <property type="evidence" value="ECO:0007669"/>
    <property type="project" value="UniProtKB-UniRule"/>
</dbReference>
<dbReference type="SUPFAM" id="SSF48452">
    <property type="entry name" value="TPR-like"/>
    <property type="match status" value="1"/>
</dbReference>
<organism evidence="9 10">
    <name type="scientific">Jatropha curcas</name>
    <name type="common">Barbados nut</name>
    <dbReference type="NCBI Taxonomy" id="180498"/>
    <lineage>
        <taxon>Eukaryota</taxon>
        <taxon>Viridiplantae</taxon>
        <taxon>Streptophyta</taxon>
        <taxon>Embryophyta</taxon>
        <taxon>Tracheophyta</taxon>
        <taxon>Spermatophyta</taxon>
        <taxon>Magnoliopsida</taxon>
        <taxon>eudicotyledons</taxon>
        <taxon>Gunneridae</taxon>
        <taxon>Pentapetalae</taxon>
        <taxon>rosids</taxon>
        <taxon>fabids</taxon>
        <taxon>Malpighiales</taxon>
        <taxon>Euphorbiaceae</taxon>
        <taxon>Crotonoideae</taxon>
        <taxon>Jatropheae</taxon>
        <taxon>Jatropha</taxon>
    </lineage>
</organism>
<keyword evidence="1 5" id="KW-0547">Nucleotide-binding</keyword>
<dbReference type="GO" id="GO:0016787">
    <property type="term" value="F:hydrolase activity"/>
    <property type="evidence" value="ECO:0007669"/>
    <property type="project" value="UniProtKB-UniRule"/>
</dbReference>
<dbReference type="PANTHER" id="PTHR21529:SF4">
    <property type="entry name" value="TPR AND ANKYRIN REPEAT-CONTAINING PROTEIN 1"/>
    <property type="match status" value="1"/>
</dbReference>
<name>A0A067KWU5_JATCU</name>
<keyword evidence="7" id="KW-1133">Transmembrane helix</keyword>
<reference evidence="9 10" key="1">
    <citation type="journal article" date="2014" name="PLoS ONE">
        <title>Global Analysis of Gene Expression Profiles in Physic Nut (Jatropha curcas L.) Seedlings Exposed to Salt Stress.</title>
        <authorList>
            <person name="Zhang L."/>
            <person name="Zhang C."/>
            <person name="Wu P."/>
            <person name="Chen Y."/>
            <person name="Li M."/>
            <person name="Jiang H."/>
            <person name="Wu G."/>
        </authorList>
    </citation>
    <scope>NUCLEOTIDE SEQUENCE [LARGE SCALE GENOMIC DNA]</scope>
    <source>
        <strain evidence="10">cv. GZQX0401</strain>
        <tissue evidence="9">Young leaves</tissue>
    </source>
</reference>
<feature type="transmembrane region" description="Helical" evidence="7">
    <location>
        <begin position="2043"/>
        <end position="2063"/>
    </location>
</feature>
<evidence type="ECO:0000313" key="9">
    <source>
        <dbReference type="EMBL" id="KDP36309.1"/>
    </source>
</evidence>
<dbReference type="InterPro" id="IPR027417">
    <property type="entry name" value="P-loop_NTPase"/>
</dbReference>
<proteinExistence type="predicted"/>
<sequence length="2336" mass="265910">MMEVETSSKNRGIPNDCDFITTMFSWSLEDIYNDQLFKVAAIPDLFESVEHYFSSYVLPLLEETRAQLHSSMEIISRAPTSEVISLSQSRRNQTLFYDIKIDYWRNRFSDRGKEFYKTLPGDVVLLADIKPETVSDLQRAGRTWTLALVTNIPEDEIEDASTSSTRFKVRPSKDIGVIDEMQKSLVVIFLTNMTTNRRIWNRLHTFGNLDIIKEVLCHNSMVEENCSLCSMQNNGTWDENIVMNLSSTLNESQTEASLACLCRTQCNHRSAVELIWGPPGTGKTKTITSSSYKLYSLDSLAMQPLNLLVIDEAAQLKECESIIPLQLPGIKHAILIGDECQLPATVESNLAYEAGFGRSLFERLSFLGHPKHLLKMQYRMHPSISSFPNSNFYSNKIIDAPNVKIRSYEKCYLPGPMFGPYSFINVTGGREEVDDVGRSQRNMAEAAVVLKLIHCLYKAWNGLKQNLSIGVISPYAAQVVAIQDKLSSKYEKVDGFSVKVQSIDGFQGGEEDIVIISTVRSNSSGGIGFVSDPRRVNVSLTRASSSQILKQFKVEELYVICSVDIVKEVKYIQVLKVWDILPLEDIPSLVKRLSGIFERHTDDFISCCNAKCLEGDLEVPKVWSTSFDIVRYKSPINNEAGNDSNFGASDSRCYVENSKVSDSLLLMKFYSLSSGVVKHLLSDRDGKELELPFEVTDEELEVIVFERTTFILGRSGTGKTTVLTMKLFQKEQQFHMATEGFGEDIGNLSKDAFWRNNVSDDVKKVEDGVREDNKNVLHQLFVTVSSKLCYAVKHHVSQLKSFGSGGKYMAESNSVDMEDIDGIAQFKDIPDSFIDIPSNLYPLTITFHKFLMMLDGTIGNSYFERFPDVRQFLHGKMGSLESIALQTFITTREVNYDKFCSIYWPRFNTQMTKKLDSSRVFTEIMSHIKGGLQSGESCDGRLARKDYVTRSEGRLSTLSREKREMIYDIYEDYEKMKIANGDFDTADFVIDLHLRLSNGKYEGDIMDFVYIDEVQDLTMRQIALFKHICRNVTEGFIFSGDTAQTIARGIDFRFEDIRSLFYNEFVLGSKSEGYDGRKEKGQVSKIFHLSQNFRTHAGILKLAQSVIDLLYRFFPSFVDILSHETSLIFGEAPIWLEATNDENAIVTIFGGSGNEVTNFVGFGAEQVILVRDDSAKKEVYDYVGKQALVLTIMECKGLEFQDVLLYNFFGSSPLRNKWRVVYEYMKEQNLLDESSPVFNMAKHNVLCSELKQLYVAITRTRQRLWICENLEEFSKPMFDYWKMKALIQVRTLDDSLAQAMQVSSSPEEWKSRGYKLLREGNYEMATMCFERAGDTYGEKVAKAAGLKATADRMHASNPEEASVARGQAAEIFESIGKVELAAECFFILKQYERAGQIYLQCGESAIERAGECFSLAGCYKLAAEVYATGNHFSDCLSACLKGELFDMGLQYIQCWKQVTGDQYMVKRSKEMAKIELEFLEKCALHYHKLNDNRAMMRYVRTFDSMDSIRTFLNALECLDELLSLEEESGNFMEAAKIAKLKGELLLEADLLGRAGDLKRAAMLIICYVFANSLWSSGSKGWPLKRFPQQEELLAKAKSFAETESSQFYELVCLESEILLHDLGNLSMMKQHLNASQRLKSIRGEMLSARKILDAHFQVNSSKYVWENEFVLDLENLLEERLSEDEVSIETLMYSWIFWKAKIVHVFEYLECLETHDLSAYASYGEFCLNYLGVQRHLNNLNAIYVLINSDAEWLREIDSRYIKRIGKLSYVDIRQFISASRSYWSSELISVGMKVLTNFESLYKFSVKNSFSLFCQSRSLSHIYEVSNFLLNSKFLDGHYGDKNKLQKLISMSVEQSFACIYPLDCRESLKQNMISFRRTETFRNLFKEMIFENVSLKSKLSYGQLGKIVLVILGSGMTQAITLYVETLKWFLQEALVDAYSAIWRKEYDYISPGCFLYLVERQLILLSCFHGYFLTTKSSFVEWLIYEEGNGNQTSRLVEQAPQSIEGMLKGIVDIIHQFLYNKKDTMEWIRKCHSNMKDGYAIVMLRLIVIICLLFLNFGWCENMLHDLLGRNDITEQLPREFGNVLKKRRKRNSLTLDVNVLAEAFKKIDNNLVIVSLGKSYPRKFGPDAIFVYVKANQSIEDIFRDLFPKRNENSVDNKGSVDVGTTSSSSVINFAADRNSNIKAKSDVTHSLTLGHIECSSLLLGKIRLDGNIQSSASEVKLRNDNSAIGELVNKLQSRRPSMEPFLIQMFSKKDEKLKGEASKIRIALDGEGDEEDNGSKSGKSKIEALQANVDSQIQGSNHNVDQKGKGNSKSKKNKRGERGRKKSKKT</sequence>
<dbReference type="InterPro" id="IPR041677">
    <property type="entry name" value="DNA2/NAM7_AAA_11"/>
</dbReference>
<dbReference type="GO" id="GO:0005524">
    <property type="term" value="F:ATP binding"/>
    <property type="evidence" value="ECO:0007669"/>
    <property type="project" value="UniProtKB-UniRule"/>
</dbReference>
<gene>
    <name evidence="9" type="ORF">JCGZ_09524</name>
</gene>